<organism evidence="2 3">
    <name type="scientific">Mycolicibacterium lutetiense</name>
    <dbReference type="NCBI Taxonomy" id="1641992"/>
    <lineage>
        <taxon>Bacteria</taxon>
        <taxon>Bacillati</taxon>
        <taxon>Actinomycetota</taxon>
        <taxon>Actinomycetes</taxon>
        <taxon>Mycobacteriales</taxon>
        <taxon>Mycobacteriaceae</taxon>
        <taxon>Mycolicibacterium</taxon>
    </lineage>
</organism>
<evidence type="ECO:0000313" key="3">
    <source>
        <dbReference type="Proteomes" id="UP000694460"/>
    </source>
</evidence>
<accession>A0ABS4ZQY9</accession>
<protein>
    <recommendedName>
        <fullName evidence="4">Lipoprotein</fullName>
    </recommendedName>
</protein>
<sequence>MHIAMRAALVTAVALSAVACSRVSGGVAVADRAAFPDLSGYPVVQDVYGTENTRQYFNGSTFTTPDGQRCSINSRDYLHRLWCYGPRPDRGGYWKTSFGPDTEATIVPADPPVPGSAPDPNDFLALPPGHKINLQAGMVCGVGPDPSVGMFACRAGKHGFVFTRSGTRLF</sequence>
<dbReference type="PROSITE" id="PS51257">
    <property type="entry name" value="PROKAR_LIPOPROTEIN"/>
    <property type="match status" value="1"/>
</dbReference>
<keyword evidence="3" id="KW-1185">Reference proteome</keyword>
<gene>
    <name evidence="2" type="ORF">JOF57_001491</name>
</gene>
<dbReference type="EMBL" id="JAGIOP010000001">
    <property type="protein sequence ID" value="MBP2451606.1"/>
    <property type="molecule type" value="Genomic_DNA"/>
</dbReference>
<keyword evidence="1" id="KW-0732">Signal</keyword>
<feature type="chain" id="PRO_5045366545" description="Lipoprotein" evidence="1">
    <location>
        <begin position="20"/>
        <end position="170"/>
    </location>
</feature>
<reference evidence="2 3" key="1">
    <citation type="submission" date="2021-03" db="EMBL/GenBank/DDBJ databases">
        <title>Sequencing the genomes of 1000 actinobacteria strains.</title>
        <authorList>
            <person name="Klenk H.-P."/>
        </authorList>
    </citation>
    <scope>NUCLEOTIDE SEQUENCE [LARGE SCALE GENOMIC DNA]</scope>
    <source>
        <strain evidence="2 3">DSM 46713</strain>
    </source>
</reference>
<feature type="signal peptide" evidence="1">
    <location>
        <begin position="1"/>
        <end position="19"/>
    </location>
</feature>
<comment type="caution">
    <text evidence="2">The sequence shown here is derived from an EMBL/GenBank/DDBJ whole genome shotgun (WGS) entry which is preliminary data.</text>
</comment>
<evidence type="ECO:0000313" key="2">
    <source>
        <dbReference type="EMBL" id="MBP2451606.1"/>
    </source>
</evidence>
<evidence type="ECO:0008006" key="4">
    <source>
        <dbReference type="Google" id="ProtNLM"/>
    </source>
</evidence>
<evidence type="ECO:0000256" key="1">
    <source>
        <dbReference type="SAM" id="SignalP"/>
    </source>
</evidence>
<dbReference type="Proteomes" id="UP000694460">
    <property type="component" value="Unassembled WGS sequence"/>
</dbReference>
<name>A0ABS4ZQY9_9MYCO</name>
<proteinExistence type="predicted"/>
<dbReference type="RefSeq" id="WP_209915369.1">
    <property type="nucleotide sequence ID" value="NZ_JAGIOP010000001.1"/>
</dbReference>